<dbReference type="AlphaFoldDB" id="A0A482VHS5"/>
<reference evidence="2 3" key="1">
    <citation type="submission" date="2017-03" db="EMBL/GenBank/DDBJ databases">
        <title>Genome of the blue death feigning beetle - Asbolus verrucosus.</title>
        <authorList>
            <person name="Rider S.D."/>
        </authorList>
    </citation>
    <scope>NUCLEOTIDE SEQUENCE [LARGE SCALE GENOMIC DNA]</scope>
    <source>
        <strain evidence="2">Butters</strain>
        <tissue evidence="2">Head and leg muscle</tissue>
    </source>
</reference>
<dbReference type="OrthoDB" id="6774762at2759"/>
<sequence>MVLNPCDTARIIALIQDGRSQYYTARVVGVSRRSVQRAVQRFRETGGYTRRVGSGRQRCTTPRDDHFLTLTMLRNNDTTEMSYRRYGVLKLVNE</sequence>
<gene>
    <name evidence="2" type="ORF">BDFB_005957</name>
</gene>
<dbReference type="InterPro" id="IPR036388">
    <property type="entry name" value="WH-like_DNA-bd_sf"/>
</dbReference>
<dbReference type="SUPFAM" id="SSF46689">
    <property type="entry name" value="Homeodomain-like"/>
    <property type="match status" value="1"/>
</dbReference>
<protein>
    <submittedName>
        <fullName evidence="2">HTH 28 domain containing protein</fullName>
    </submittedName>
</protein>
<proteinExistence type="predicted"/>
<dbReference type="GO" id="GO:0005634">
    <property type="term" value="C:nucleus"/>
    <property type="evidence" value="ECO:0007669"/>
    <property type="project" value="UniProtKB-SubCell"/>
</dbReference>
<accession>A0A482VHS5</accession>
<dbReference type="InterPro" id="IPR009057">
    <property type="entry name" value="Homeodomain-like_sf"/>
</dbReference>
<comment type="caution">
    <text evidence="2">The sequence shown here is derived from an EMBL/GenBank/DDBJ whole genome shotgun (WGS) entry which is preliminary data.</text>
</comment>
<dbReference type="Gene3D" id="1.10.10.10">
    <property type="entry name" value="Winged helix-like DNA-binding domain superfamily/Winged helix DNA-binding domain"/>
    <property type="match status" value="1"/>
</dbReference>
<organism evidence="2 3">
    <name type="scientific">Asbolus verrucosus</name>
    <name type="common">Desert ironclad beetle</name>
    <dbReference type="NCBI Taxonomy" id="1661398"/>
    <lineage>
        <taxon>Eukaryota</taxon>
        <taxon>Metazoa</taxon>
        <taxon>Ecdysozoa</taxon>
        <taxon>Arthropoda</taxon>
        <taxon>Hexapoda</taxon>
        <taxon>Insecta</taxon>
        <taxon>Pterygota</taxon>
        <taxon>Neoptera</taxon>
        <taxon>Endopterygota</taxon>
        <taxon>Coleoptera</taxon>
        <taxon>Polyphaga</taxon>
        <taxon>Cucujiformia</taxon>
        <taxon>Tenebrionidae</taxon>
        <taxon>Pimeliinae</taxon>
        <taxon>Asbolus</taxon>
    </lineage>
</organism>
<evidence type="ECO:0000313" key="3">
    <source>
        <dbReference type="Proteomes" id="UP000292052"/>
    </source>
</evidence>
<keyword evidence="3" id="KW-1185">Reference proteome</keyword>
<dbReference type="Pfam" id="PF13551">
    <property type="entry name" value="HTH_29"/>
    <property type="match status" value="1"/>
</dbReference>
<evidence type="ECO:0000313" key="2">
    <source>
        <dbReference type="EMBL" id="RZC32129.1"/>
    </source>
</evidence>
<dbReference type="Proteomes" id="UP000292052">
    <property type="component" value="Unassembled WGS sequence"/>
</dbReference>
<name>A0A482VHS5_ASBVE</name>
<comment type="subcellular location">
    <subcellularLocation>
        <location evidence="1">Nucleus</location>
    </subcellularLocation>
</comment>
<evidence type="ECO:0000256" key="1">
    <source>
        <dbReference type="ARBA" id="ARBA00004123"/>
    </source>
</evidence>
<dbReference type="EMBL" id="QDEB01099954">
    <property type="protein sequence ID" value="RZC32129.1"/>
    <property type="molecule type" value="Genomic_DNA"/>
</dbReference>